<proteinExistence type="predicted"/>
<dbReference type="Pfam" id="PF02518">
    <property type="entry name" value="HATPase_c"/>
    <property type="match status" value="1"/>
</dbReference>
<dbReference type="SUPFAM" id="SSF47384">
    <property type="entry name" value="Homodimeric domain of signal transducing histidine kinase"/>
    <property type="match status" value="1"/>
</dbReference>
<evidence type="ECO:0000256" key="3">
    <source>
        <dbReference type="ARBA" id="ARBA00022553"/>
    </source>
</evidence>
<dbReference type="PANTHER" id="PTHR43065:SF47">
    <property type="match status" value="1"/>
</dbReference>
<evidence type="ECO:0000256" key="6">
    <source>
        <dbReference type="ARBA" id="ARBA00022777"/>
    </source>
</evidence>
<dbReference type="InterPro" id="IPR003594">
    <property type="entry name" value="HATPase_dom"/>
</dbReference>
<dbReference type="PRINTS" id="PR00344">
    <property type="entry name" value="BCTRLSENSOR"/>
</dbReference>
<keyword evidence="8" id="KW-0902">Two-component regulatory system</keyword>
<feature type="transmembrane region" description="Helical" evidence="10">
    <location>
        <begin position="78"/>
        <end position="94"/>
    </location>
</feature>
<dbReference type="EC" id="2.7.13.3" evidence="2"/>
<dbReference type="CDD" id="cd00130">
    <property type="entry name" value="PAS"/>
    <property type="match status" value="1"/>
</dbReference>
<dbReference type="InterPro" id="IPR013767">
    <property type="entry name" value="PAS_fold"/>
</dbReference>
<keyword evidence="5" id="KW-0547">Nucleotide-binding</keyword>
<dbReference type="Proteomes" id="UP001302257">
    <property type="component" value="Chromosome"/>
</dbReference>
<dbReference type="InterPro" id="IPR036890">
    <property type="entry name" value="HATPase_C_sf"/>
</dbReference>
<reference evidence="13 14" key="1">
    <citation type="submission" date="2023-08" db="EMBL/GenBank/DDBJ databases">
        <title>Rhodoferax potami sp. nov. and Rhodoferax mekongensis sp. nov., isolated from the Mekong River in Thailand.</title>
        <authorList>
            <person name="Kitikhun S."/>
            <person name="Charoenyingcharoen P."/>
            <person name="Siriarchawattana P."/>
            <person name="Likhitrattanapisal S."/>
            <person name="Nilsakha T."/>
            <person name="Chanpet A."/>
            <person name="Rattanawaree P."/>
            <person name="Ingsriswang S."/>
        </authorList>
    </citation>
    <scope>NUCLEOTIDE SEQUENCE [LARGE SCALE GENOMIC DNA]</scope>
    <source>
        <strain evidence="13 14">TBRC 17307</strain>
    </source>
</reference>
<name>A0ABZ0B485_9BURK</name>
<evidence type="ECO:0000256" key="5">
    <source>
        <dbReference type="ARBA" id="ARBA00022741"/>
    </source>
</evidence>
<dbReference type="InterPro" id="IPR005467">
    <property type="entry name" value="His_kinase_dom"/>
</dbReference>
<dbReference type="InterPro" id="IPR003661">
    <property type="entry name" value="HisK_dim/P_dom"/>
</dbReference>
<feature type="transmembrane region" description="Helical" evidence="10">
    <location>
        <begin position="100"/>
        <end position="119"/>
    </location>
</feature>
<evidence type="ECO:0000256" key="9">
    <source>
        <dbReference type="SAM" id="Coils"/>
    </source>
</evidence>
<feature type="transmembrane region" description="Helical" evidence="10">
    <location>
        <begin position="159"/>
        <end position="177"/>
    </location>
</feature>
<keyword evidence="9" id="KW-0175">Coiled coil</keyword>
<evidence type="ECO:0000256" key="1">
    <source>
        <dbReference type="ARBA" id="ARBA00000085"/>
    </source>
</evidence>
<dbReference type="PROSITE" id="PS50113">
    <property type="entry name" value="PAC"/>
    <property type="match status" value="1"/>
</dbReference>
<dbReference type="InterPro" id="IPR000014">
    <property type="entry name" value="PAS"/>
</dbReference>
<organism evidence="13 14">
    <name type="scientific">Rhodoferax mekongensis</name>
    <dbReference type="NCBI Taxonomy" id="3068341"/>
    <lineage>
        <taxon>Bacteria</taxon>
        <taxon>Pseudomonadati</taxon>
        <taxon>Pseudomonadota</taxon>
        <taxon>Betaproteobacteria</taxon>
        <taxon>Burkholderiales</taxon>
        <taxon>Comamonadaceae</taxon>
        <taxon>Rhodoferax</taxon>
    </lineage>
</organism>
<keyword evidence="6" id="KW-0418">Kinase</keyword>
<dbReference type="SUPFAM" id="SSF55874">
    <property type="entry name" value="ATPase domain of HSP90 chaperone/DNA topoisomerase II/histidine kinase"/>
    <property type="match status" value="1"/>
</dbReference>
<evidence type="ECO:0000256" key="7">
    <source>
        <dbReference type="ARBA" id="ARBA00022840"/>
    </source>
</evidence>
<dbReference type="EMBL" id="CP132507">
    <property type="protein sequence ID" value="WNO06489.1"/>
    <property type="molecule type" value="Genomic_DNA"/>
</dbReference>
<sequence length="625" mass="68479">MKPPASPARAPVTAGFEGTELNLLFVRLLRTTLAVALLYSVVSMVFIGEWLMVLGPVLIATAGAVCLGLHARGHHARAMSLFIWALWAVVVLQSTLRGGALNPILNVNVVLVLLAGWLVGMRQAVWVGLASAAWYVALALSTQFGWWTPTHVTSHWSLLIAQLGVLGGAFMAFRLVLKAYQQHVDNVQTLNRTLEEKLQALSDQDDALRMSERRVMQILQASPLPIIVAEFETGVCLEINPAWEQAFQRLRADVIGKTPVQLGFWRDQAHRERFKQEFGTQRRVSGYEVTFTLPDGAERTFLLSSERFMYGELDCVMTISMDVTERKLLEQQLKDLNATLEQRVLDRTSALDEANSNLLETMRTLQRAQDELIGVEKLASLGSLVAGVAHELNTPLGNALITASALHEMTERASEQALAGTLKRSAFLEFMQNMNDGAALTHKSLERAVELIRSFKQVAVDQESERRRSFDLHQTVHEVVETLKPSFKHQQAQIELAVPADMVLESFPGPLGQVVINLVSNALVHGLAGRNDGVVELRAEEAADGKSVVLTVSDNGRGIAPEHLGQVFDPFFTTKLGQGGSGLGLAVSHRIVSRILGGRIKVSSVPGQGAEFELTIPKVAPQVVN</sequence>
<dbReference type="RefSeq" id="WP_313869187.1">
    <property type="nucleotide sequence ID" value="NZ_CP132507.1"/>
</dbReference>
<keyword evidence="10" id="KW-0812">Transmembrane</keyword>
<feature type="domain" description="Histidine kinase" evidence="11">
    <location>
        <begin position="387"/>
        <end position="620"/>
    </location>
</feature>
<keyword evidence="4" id="KW-0808">Transferase</keyword>
<dbReference type="InterPro" id="IPR000700">
    <property type="entry name" value="PAS-assoc_C"/>
</dbReference>
<gene>
    <name evidence="13" type="ORF">RAN89_08700</name>
</gene>
<evidence type="ECO:0000256" key="4">
    <source>
        <dbReference type="ARBA" id="ARBA00022679"/>
    </source>
</evidence>
<accession>A0ABZ0B485</accession>
<keyword evidence="10" id="KW-0472">Membrane</keyword>
<dbReference type="InterPro" id="IPR035965">
    <property type="entry name" value="PAS-like_dom_sf"/>
</dbReference>
<dbReference type="Gene3D" id="3.30.450.20">
    <property type="entry name" value="PAS domain"/>
    <property type="match status" value="1"/>
</dbReference>
<dbReference type="CDD" id="cd00082">
    <property type="entry name" value="HisKA"/>
    <property type="match status" value="1"/>
</dbReference>
<dbReference type="Gene3D" id="1.10.287.130">
    <property type="match status" value="1"/>
</dbReference>
<dbReference type="SUPFAM" id="SSF55785">
    <property type="entry name" value="PYP-like sensor domain (PAS domain)"/>
    <property type="match status" value="1"/>
</dbReference>
<feature type="coiled-coil region" evidence="9">
    <location>
        <begin position="177"/>
        <end position="204"/>
    </location>
</feature>
<dbReference type="InterPro" id="IPR004358">
    <property type="entry name" value="Sig_transdc_His_kin-like_C"/>
</dbReference>
<evidence type="ECO:0000256" key="8">
    <source>
        <dbReference type="ARBA" id="ARBA00023012"/>
    </source>
</evidence>
<feature type="transmembrane region" description="Helical" evidence="10">
    <location>
        <begin position="126"/>
        <end position="147"/>
    </location>
</feature>
<keyword evidence="10" id="KW-1133">Transmembrane helix</keyword>
<dbReference type="PROSITE" id="PS50109">
    <property type="entry name" value="HIS_KIN"/>
    <property type="match status" value="1"/>
</dbReference>
<evidence type="ECO:0000313" key="14">
    <source>
        <dbReference type="Proteomes" id="UP001302257"/>
    </source>
</evidence>
<dbReference type="Gene3D" id="3.30.565.10">
    <property type="entry name" value="Histidine kinase-like ATPase, C-terminal domain"/>
    <property type="match status" value="1"/>
</dbReference>
<evidence type="ECO:0000313" key="13">
    <source>
        <dbReference type="EMBL" id="WNO06489.1"/>
    </source>
</evidence>
<comment type="catalytic activity">
    <reaction evidence="1">
        <text>ATP + protein L-histidine = ADP + protein N-phospho-L-histidine.</text>
        <dbReference type="EC" id="2.7.13.3"/>
    </reaction>
</comment>
<dbReference type="GO" id="GO:0005524">
    <property type="term" value="F:ATP binding"/>
    <property type="evidence" value="ECO:0007669"/>
    <property type="project" value="UniProtKB-KW"/>
</dbReference>
<dbReference type="NCBIfam" id="TIGR00229">
    <property type="entry name" value="sensory_box"/>
    <property type="match status" value="1"/>
</dbReference>
<dbReference type="SMART" id="SM00387">
    <property type="entry name" value="HATPase_c"/>
    <property type="match status" value="1"/>
</dbReference>
<keyword evidence="3" id="KW-0597">Phosphoprotein</keyword>
<feature type="coiled-coil region" evidence="9">
    <location>
        <begin position="326"/>
        <end position="371"/>
    </location>
</feature>
<feature type="domain" description="PAC" evidence="12">
    <location>
        <begin position="285"/>
        <end position="335"/>
    </location>
</feature>
<keyword evidence="7 13" id="KW-0067">ATP-binding</keyword>
<dbReference type="Pfam" id="PF00989">
    <property type="entry name" value="PAS"/>
    <property type="match status" value="1"/>
</dbReference>
<protein>
    <recommendedName>
        <fullName evidence="2">histidine kinase</fullName>
        <ecNumber evidence="2">2.7.13.3</ecNumber>
    </recommendedName>
</protein>
<keyword evidence="14" id="KW-1185">Reference proteome</keyword>
<evidence type="ECO:0000259" key="11">
    <source>
        <dbReference type="PROSITE" id="PS50109"/>
    </source>
</evidence>
<evidence type="ECO:0000256" key="2">
    <source>
        <dbReference type="ARBA" id="ARBA00012438"/>
    </source>
</evidence>
<dbReference type="PANTHER" id="PTHR43065">
    <property type="entry name" value="SENSOR HISTIDINE KINASE"/>
    <property type="match status" value="1"/>
</dbReference>
<evidence type="ECO:0000256" key="10">
    <source>
        <dbReference type="SAM" id="Phobius"/>
    </source>
</evidence>
<dbReference type="SMART" id="SM00091">
    <property type="entry name" value="PAS"/>
    <property type="match status" value="1"/>
</dbReference>
<dbReference type="InterPro" id="IPR036097">
    <property type="entry name" value="HisK_dim/P_sf"/>
</dbReference>
<evidence type="ECO:0000259" key="12">
    <source>
        <dbReference type="PROSITE" id="PS50113"/>
    </source>
</evidence>